<name>A0A8S0S906_OLEEU</name>
<accession>A0A8S0S906</accession>
<evidence type="ECO:0000313" key="3">
    <source>
        <dbReference type="Proteomes" id="UP000594638"/>
    </source>
</evidence>
<feature type="compositionally biased region" description="Basic and acidic residues" evidence="1">
    <location>
        <begin position="1"/>
        <end position="13"/>
    </location>
</feature>
<dbReference type="EMBL" id="CACTIH010004021">
    <property type="protein sequence ID" value="CAA2988729.1"/>
    <property type="molecule type" value="Genomic_DNA"/>
</dbReference>
<reference evidence="2 3" key="1">
    <citation type="submission" date="2019-12" db="EMBL/GenBank/DDBJ databases">
        <authorList>
            <person name="Alioto T."/>
            <person name="Alioto T."/>
            <person name="Gomez Garrido J."/>
        </authorList>
    </citation>
    <scope>NUCLEOTIDE SEQUENCE [LARGE SCALE GENOMIC DNA]</scope>
</reference>
<dbReference type="Proteomes" id="UP000594638">
    <property type="component" value="Unassembled WGS sequence"/>
</dbReference>
<feature type="region of interest" description="Disordered" evidence="1">
    <location>
        <begin position="72"/>
        <end position="108"/>
    </location>
</feature>
<protein>
    <submittedName>
        <fullName evidence="2">Uncharacterized protein</fullName>
    </submittedName>
</protein>
<evidence type="ECO:0000256" key="1">
    <source>
        <dbReference type="SAM" id="MobiDB-lite"/>
    </source>
</evidence>
<organism evidence="2 3">
    <name type="scientific">Olea europaea subsp. europaea</name>
    <dbReference type="NCBI Taxonomy" id="158383"/>
    <lineage>
        <taxon>Eukaryota</taxon>
        <taxon>Viridiplantae</taxon>
        <taxon>Streptophyta</taxon>
        <taxon>Embryophyta</taxon>
        <taxon>Tracheophyta</taxon>
        <taxon>Spermatophyta</taxon>
        <taxon>Magnoliopsida</taxon>
        <taxon>eudicotyledons</taxon>
        <taxon>Gunneridae</taxon>
        <taxon>Pentapetalae</taxon>
        <taxon>asterids</taxon>
        <taxon>lamiids</taxon>
        <taxon>Lamiales</taxon>
        <taxon>Oleaceae</taxon>
        <taxon>Oleeae</taxon>
        <taxon>Olea</taxon>
    </lineage>
</organism>
<comment type="caution">
    <text evidence="2">The sequence shown here is derived from an EMBL/GenBank/DDBJ whole genome shotgun (WGS) entry which is preliminary data.</text>
</comment>
<dbReference type="Gramene" id="OE9A106530T1">
    <property type="protein sequence ID" value="OE9A106530C1"/>
    <property type="gene ID" value="OE9A106530"/>
</dbReference>
<evidence type="ECO:0000313" key="2">
    <source>
        <dbReference type="EMBL" id="CAA2988729.1"/>
    </source>
</evidence>
<sequence>MAEKSNEEIRPEIEAEAAAVEQPKESGSGGWSGWGFSPLSYLSDLQKAATVAAEEISRNAVEVAKTAAKGITDIQMQAEESESSKEDETEVSANEEESEDENDKRRVYTNGVEEILKKESVEDVSSDQEKTYFGLASSSIIPEMAIGVNDHGEDLVGSKVKVWQPKDKRCREGVVASYDPSKKKHLVG</sequence>
<dbReference type="AlphaFoldDB" id="A0A8S0S906"/>
<gene>
    <name evidence="2" type="ORF">OLEA9_A106530</name>
</gene>
<dbReference type="PANTHER" id="PTHR36011:SF1">
    <property type="entry name" value="BAT2 DOMAIN PROTEIN"/>
    <property type="match status" value="1"/>
</dbReference>
<dbReference type="PANTHER" id="PTHR36011">
    <property type="entry name" value="BAT2 DOMAIN PROTEIN"/>
    <property type="match status" value="1"/>
</dbReference>
<proteinExistence type="predicted"/>
<keyword evidence="3" id="KW-1185">Reference proteome</keyword>
<feature type="compositionally biased region" description="Acidic residues" evidence="1">
    <location>
        <begin position="79"/>
        <end position="101"/>
    </location>
</feature>
<dbReference type="OrthoDB" id="200660at2759"/>
<feature type="region of interest" description="Disordered" evidence="1">
    <location>
        <begin position="1"/>
        <end position="33"/>
    </location>
</feature>